<proteinExistence type="predicted"/>
<sequence>MVEGDFGPEAGLWHSRRTLARVVELLRPAVIHTHLAYADIVAATLTHTFGAITATTEHGIAADDTLYASSKNVARVKQNVHRYRLKRTDHVIAVSQSTAHLMKEKWGAGDVTVIANGVAKTSDPGLKRHTLGQGIRILSLARLAPEKNIQYLLRAMPEILRRDPRAHLTIAGEGPERDNLDAIVDELSLQQSVTFPGHVEAQEAMRRHDMLVQLSAWENLSYALLDARACDVPVVASRVGGNGEIFDEADLLDDLSPTAIVSAVARGGARPAANPLASVESLTAAIGRVYRGDSV</sequence>
<evidence type="ECO:0000256" key="1">
    <source>
        <dbReference type="ARBA" id="ARBA00022676"/>
    </source>
</evidence>
<dbReference type="AlphaFoldDB" id="A0A1H4BIR4"/>
<evidence type="ECO:0000259" key="4">
    <source>
        <dbReference type="Pfam" id="PF13439"/>
    </source>
</evidence>
<keyword evidence="6" id="KW-1185">Reference proteome</keyword>
<protein>
    <submittedName>
        <fullName evidence="5">Glycosyltransferase involved in cell wall bisynthesis</fullName>
    </submittedName>
</protein>
<dbReference type="Proteomes" id="UP000199288">
    <property type="component" value="Unassembled WGS sequence"/>
</dbReference>
<organism evidence="5 6">
    <name type="scientific">Bowdeniella nasicola</name>
    <dbReference type="NCBI Taxonomy" id="208480"/>
    <lineage>
        <taxon>Bacteria</taxon>
        <taxon>Bacillati</taxon>
        <taxon>Actinomycetota</taxon>
        <taxon>Actinomycetes</taxon>
        <taxon>Actinomycetales</taxon>
        <taxon>Actinomycetaceae</taxon>
        <taxon>Bowdeniella</taxon>
    </lineage>
</organism>
<reference evidence="6" key="1">
    <citation type="submission" date="2016-10" db="EMBL/GenBank/DDBJ databases">
        <authorList>
            <person name="Varghese N."/>
            <person name="Submissions S."/>
        </authorList>
    </citation>
    <scope>NUCLEOTIDE SEQUENCE [LARGE SCALE GENOMIC DNA]</scope>
    <source>
        <strain evidence="6">KPR-1</strain>
    </source>
</reference>
<dbReference type="PANTHER" id="PTHR45871:SF1">
    <property type="entry name" value="PHOSPHATIDYLINOSITOL N-ACETYLGLUCOSAMINYLTRANSFERASE SUBUNIT A"/>
    <property type="match status" value="1"/>
</dbReference>
<dbReference type="GO" id="GO:0016757">
    <property type="term" value="F:glycosyltransferase activity"/>
    <property type="evidence" value="ECO:0007669"/>
    <property type="project" value="UniProtKB-KW"/>
</dbReference>
<dbReference type="InterPro" id="IPR001296">
    <property type="entry name" value="Glyco_trans_1"/>
</dbReference>
<dbReference type="InterPro" id="IPR028098">
    <property type="entry name" value="Glyco_trans_4-like_N"/>
</dbReference>
<accession>A0A1H4BIR4</accession>
<keyword evidence="1" id="KW-0328">Glycosyltransferase</keyword>
<evidence type="ECO:0000313" key="5">
    <source>
        <dbReference type="EMBL" id="SEA48020.1"/>
    </source>
</evidence>
<dbReference type="Pfam" id="PF13439">
    <property type="entry name" value="Glyco_transf_4"/>
    <property type="match status" value="1"/>
</dbReference>
<dbReference type="Pfam" id="PF00534">
    <property type="entry name" value="Glycos_transf_1"/>
    <property type="match status" value="1"/>
</dbReference>
<dbReference type="PANTHER" id="PTHR45871">
    <property type="entry name" value="N-ACETYLGLUCOSAMINYL-PHOSPHATIDYLINOSITOL BIOSYNTHETIC PROTEIN"/>
    <property type="match status" value="1"/>
</dbReference>
<evidence type="ECO:0000313" key="6">
    <source>
        <dbReference type="Proteomes" id="UP000199288"/>
    </source>
</evidence>
<evidence type="ECO:0000256" key="2">
    <source>
        <dbReference type="ARBA" id="ARBA00022679"/>
    </source>
</evidence>
<feature type="domain" description="Glycosyltransferase subfamily 4-like N-terminal" evidence="4">
    <location>
        <begin position="13"/>
        <end position="118"/>
    </location>
</feature>
<dbReference type="EMBL" id="FNQV01000010">
    <property type="protein sequence ID" value="SEA48020.1"/>
    <property type="molecule type" value="Genomic_DNA"/>
</dbReference>
<dbReference type="SUPFAM" id="SSF53756">
    <property type="entry name" value="UDP-Glycosyltransferase/glycogen phosphorylase"/>
    <property type="match status" value="1"/>
</dbReference>
<gene>
    <name evidence="5" type="ORF">SAMN02910418_01674</name>
</gene>
<feature type="domain" description="Glycosyl transferase family 1" evidence="3">
    <location>
        <begin position="135"/>
        <end position="261"/>
    </location>
</feature>
<dbReference type="Gene3D" id="3.40.50.2000">
    <property type="entry name" value="Glycogen Phosphorylase B"/>
    <property type="match status" value="2"/>
</dbReference>
<evidence type="ECO:0000259" key="3">
    <source>
        <dbReference type="Pfam" id="PF00534"/>
    </source>
</evidence>
<name>A0A1H4BIR4_9ACTO</name>
<keyword evidence="2 5" id="KW-0808">Transferase</keyword>